<keyword evidence="4" id="KW-1185">Reference proteome</keyword>
<feature type="region of interest" description="Disordered" evidence="1">
    <location>
        <begin position="89"/>
        <end position="131"/>
    </location>
</feature>
<name>G8YIN6_PICSO</name>
<reference evidence="2" key="1">
    <citation type="submission" date="2011-10" db="EMBL/GenBank/DDBJ databases">
        <authorList>
            <person name="Genoscope - CEA"/>
        </authorList>
    </citation>
    <scope>NUCLEOTIDE SEQUENCE</scope>
</reference>
<evidence type="ECO:0000313" key="2">
    <source>
        <dbReference type="EMBL" id="CCE80181.1"/>
    </source>
</evidence>
<evidence type="ECO:0000313" key="4">
    <source>
        <dbReference type="Proteomes" id="UP000005222"/>
    </source>
</evidence>
<dbReference type="HOGENOM" id="CLU_1713978_0_0_1"/>
<dbReference type="AlphaFoldDB" id="G8YIN6"/>
<feature type="region of interest" description="Disordered" evidence="1">
    <location>
        <begin position="35"/>
        <end position="70"/>
    </location>
</feature>
<dbReference type="EMBL" id="FO082053">
    <property type="protein sequence ID" value="CCE80181.1"/>
    <property type="molecule type" value="Genomic_DNA"/>
</dbReference>
<accession>G8YIN6</accession>
<organism evidence="2 4">
    <name type="scientific">Pichia sorbitophila (strain ATCC MYA-4447 / BCRC 22081 / CBS 7064 / NBRC 10061 / NRRL Y-12695)</name>
    <name type="common">Hybrid yeast</name>
    <dbReference type="NCBI Taxonomy" id="559304"/>
    <lineage>
        <taxon>Eukaryota</taxon>
        <taxon>Fungi</taxon>
        <taxon>Dikarya</taxon>
        <taxon>Ascomycota</taxon>
        <taxon>Saccharomycotina</taxon>
        <taxon>Pichiomycetes</taxon>
        <taxon>Debaryomycetaceae</taxon>
        <taxon>Millerozyma</taxon>
    </lineage>
</organism>
<protein>
    <submittedName>
        <fullName evidence="2">Piso0_003283 protein</fullName>
    </submittedName>
</protein>
<reference evidence="4" key="2">
    <citation type="journal article" date="2012" name="G3 (Bethesda)">
        <title>Pichia sorbitophila, an interspecies yeast hybrid reveals early steps of genome resolution following polyploidization.</title>
        <authorList>
            <person name="Leh Louis V."/>
            <person name="Despons L."/>
            <person name="Friedrich A."/>
            <person name="Martin T."/>
            <person name="Durrens P."/>
            <person name="Casaregola S."/>
            <person name="Neuveglise C."/>
            <person name="Fairhead C."/>
            <person name="Marck C."/>
            <person name="Cruz J.A."/>
            <person name="Straub M.L."/>
            <person name="Kugler V."/>
            <person name="Sacerdot C."/>
            <person name="Uzunov Z."/>
            <person name="Thierry A."/>
            <person name="Weiss S."/>
            <person name="Bleykasten C."/>
            <person name="De Montigny J."/>
            <person name="Jacques N."/>
            <person name="Jung P."/>
            <person name="Lemaire M."/>
            <person name="Mallet S."/>
            <person name="Morel G."/>
            <person name="Richard G.F."/>
            <person name="Sarkar A."/>
            <person name="Savel G."/>
            <person name="Schacherer J."/>
            <person name="Seret M.L."/>
            <person name="Talla E."/>
            <person name="Samson G."/>
            <person name="Jubin C."/>
            <person name="Poulain J."/>
            <person name="Vacherie B."/>
            <person name="Barbe V."/>
            <person name="Pelletier E."/>
            <person name="Sherman D.J."/>
            <person name="Westhof E."/>
            <person name="Weissenbach J."/>
            <person name="Baret P.V."/>
            <person name="Wincker P."/>
            <person name="Gaillardin C."/>
            <person name="Dujon B."/>
            <person name="Souciet J.L."/>
        </authorList>
    </citation>
    <scope>NUCLEOTIDE SEQUENCE [LARGE SCALE GENOMIC DNA]</scope>
    <source>
        <strain evidence="4">ATCC MYA-4447 / BCRC 22081 / CBS 7064 / NBRC 10061 / NRRL Y-12695</strain>
    </source>
</reference>
<dbReference type="Proteomes" id="UP000005222">
    <property type="component" value="Chromosome G"/>
</dbReference>
<sequence length="153" mass="14647">MSLRSTGTTAFASPSLATAGGLALGGSSKLEMGEETINIKSAHQNAGSGKTGSDSGGGLLTASDSSSDAKGSFEASSVVQTLTLKSSTAAHATSAGSKGGSSGKAGSSSSSSKQSTKSSVKSASNGNQAGGDYSKTTSLLSLFIVSSVILGAL</sequence>
<feature type="compositionally biased region" description="Low complexity" evidence="1">
    <location>
        <begin position="60"/>
        <end position="70"/>
    </location>
</feature>
<dbReference type="EMBL" id="FO082052">
    <property type="protein sequence ID" value="CCE80946.1"/>
    <property type="molecule type" value="Genomic_DNA"/>
</dbReference>
<gene>
    <name evidence="2" type="primary">Piso0_003283</name>
    <name evidence="2" type="ORF">GNLVRS01_PISO0G08916g</name>
    <name evidence="3" type="ORF">GNLVRS01_PISO0H08917g</name>
</gene>
<evidence type="ECO:0000256" key="1">
    <source>
        <dbReference type="SAM" id="MobiDB-lite"/>
    </source>
</evidence>
<dbReference type="InParanoid" id="G8YIN6"/>
<proteinExistence type="predicted"/>
<dbReference type="Proteomes" id="UP000005222">
    <property type="component" value="Chromosome H"/>
</dbReference>
<feature type="compositionally biased region" description="Low complexity" evidence="1">
    <location>
        <begin position="104"/>
        <end position="126"/>
    </location>
</feature>
<evidence type="ECO:0000313" key="3">
    <source>
        <dbReference type="EMBL" id="CCE80946.1"/>
    </source>
</evidence>